<dbReference type="InterPro" id="IPR001002">
    <property type="entry name" value="Chitin-bd_1"/>
</dbReference>
<evidence type="ECO:0000259" key="7">
    <source>
        <dbReference type="PROSITE" id="PS50941"/>
    </source>
</evidence>
<dbReference type="GO" id="GO:0016998">
    <property type="term" value="P:cell wall macromolecule catabolic process"/>
    <property type="evidence" value="ECO:0007669"/>
    <property type="project" value="InterPro"/>
</dbReference>
<dbReference type="Gene3D" id="3.30.60.10">
    <property type="entry name" value="Endochitinase-like"/>
    <property type="match status" value="3"/>
</dbReference>
<keyword evidence="5" id="KW-0175">Coiled coil</keyword>
<evidence type="ECO:0000313" key="8">
    <source>
        <dbReference type="EMBL" id="CAF3777253.1"/>
    </source>
</evidence>
<dbReference type="InterPro" id="IPR036861">
    <property type="entry name" value="Endochitinase-like_sf"/>
</dbReference>
<evidence type="ECO:0000256" key="6">
    <source>
        <dbReference type="SAM" id="MobiDB-lite"/>
    </source>
</evidence>
<feature type="region of interest" description="Disordered" evidence="6">
    <location>
        <begin position="145"/>
        <end position="190"/>
    </location>
</feature>
<dbReference type="SMART" id="SM00270">
    <property type="entry name" value="ChtBD1"/>
    <property type="match status" value="5"/>
</dbReference>
<evidence type="ECO:0000256" key="4">
    <source>
        <dbReference type="PROSITE-ProRule" id="PRU00261"/>
    </source>
</evidence>
<sequence>MFSSPRLSRTPMDIITTKHILHEKCQTIEQLKNIIDELKMRHEKKEHELIKQIGVLYNDLQQNKKKMAHLILKYQQQKKFSEKMKTLKDFSCQTDQNNSPLICSNCSTHYDESKSYCTKIKTSEKHPKYYTLQRDDRIEYISAIPQPQSHHSLSSPSLSTTDQSSIKHNESSSSAYNTAESLPSSTYSDENESLERVLNAACTMYTTHDNLEHTIKLQEELFRQRLRLRGINLNNNNNNNNNNNTNNDNHDDNASEHFYDNIDGETSDIEKQTTIYRNRSLPWFQKKQQRTVTFNLTNDEQQKNKIVQQKVRFSDQYYSLGKRKNFKSPSKANLSKLINNKKYNYQNSNKKLLSSNMLTVAITCGDTPLHCKGGSQTNNTNGSLCQPPCGPGMCCSKWGFCGDTPLHCEGGGQTCQPPCGPGFCCSKWGFCGNTPLHCEGGGQTCQPPCGPGYCCSKWGFCGNTPLHCEGGGQTCQPPCGPGFCCSKWGFCGDTPLHCEGVSQKCEPPCAPGQCCSKWGYCGSTPEDCDTQPGGGNNSASITREQFDCIFDNLDPATRDKRWKGFQEALTMIPFKSQSQNEVMMFFAHVSHETDGLQTYEEYCGQSGQCANNYQDSWCPPVEAEPGKTYYGRGWFQLSWPCNYKGAGDELGVDLLKNPEKVAESDTLAAATALWFWNANNMGQPAREGNFGGTTQIINPIECGATPQQENRIRHYQKVRKCFGLPPETDKLKC</sequence>
<dbReference type="SUPFAM" id="SSF53955">
    <property type="entry name" value="Lysozyme-like"/>
    <property type="match status" value="1"/>
</dbReference>
<evidence type="ECO:0000256" key="2">
    <source>
        <dbReference type="ARBA" id="ARBA00022821"/>
    </source>
</evidence>
<protein>
    <recommendedName>
        <fullName evidence="7">Chitin-binding type-1 domain-containing protein</fullName>
    </recommendedName>
</protein>
<evidence type="ECO:0000256" key="3">
    <source>
        <dbReference type="ARBA" id="ARBA00023157"/>
    </source>
</evidence>
<name>A0A819A6D0_9BILA</name>
<keyword evidence="1 4" id="KW-0147">Chitin-binding</keyword>
<comment type="caution">
    <text evidence="4">Lacks conserved residue(s) required for the propagation of feature annotation.</text>
</comment>
<feature type="compositionally biased region" description="Low complexity" evidence="6">
    <location>
        <begin position="147"/>
        <end position="164"/>
    </location>
</feature>
<gene>
    <name evidence="8" type="ORF">UXM345_LOCUS3483</name>
</gene>
<feature type="domain" description="Chitin-binding type-1" evidence="7">
    <location>
        <begin position="361"/>
        <end position="421"/>
    </location>
</feature>
<feature type="coiled-coil region" evidence="5">
    <location>
        <begin position="21"/>
        <end position="77"/>
    </location>
</feature>
<feature type="disulfide bond" evidence="4">
    <location>
        <begin position="394"/>
        <end position="408"/>
    </location>
</feature>
<feature type="compositionally biased region" description="Low complexity" evidence="6">
    <location>
        <begin position="232"/>
        <end position="247"/>
    </location>
</feature>
<dbReference type="SUPFAM" id="SSF57016">
    <property type="entry name" value="Plant lectins/antimicrobial peptides"/>
    <property type="match status" value="2"/>
</dbReference>
<dbReference type="AlphaFoldDB" id="A0A819A6D0"/>
<keyword evidence="2" id="KW-0611">Plant defense</keyword>
<dbReference type="PANTHER" id="PTHR22595">
    <property type="entry name" value="CHITINASE-RELATED"/>
    <property type="match status" value="1"/>
</dbReference>
<dbReference type="PANTHER" id="PTHR22595:SF79">
    <property type="entry name" value="CHITINASE 12"/>
    <property type="match status" value="1"/>
</dbReference>
<evidence type="ECO:0000256" key="5">
    <source>
        <dbReference type="SAM" id="Coils"/>
    </source>
</evidence>
<evidence type="ECO:0000256" key="1">
    <source>
        <dbReference type="ARBA" id="ARBA00022669"/>
    </source>
</evidence>
<dbReference type="InterPro" id="IPR000726">
    <property type="entry name" value="Glyco_hydro_19_cat"/>
</dbReference>
<feature type="region of interest" description="Disordered" evidence="6">
    <location>
        <begin position="232"/>
        <end position="258"/>
    </location>
</feature>
<comment type="caution">
    <text evidence="8">The sequence shown here is derived from an EMBL/GenBank/DDBJ whole genome shotgun (WGS) entry which is preliminary data.</text>
</comment>
<organism evidence="8 9">
    <name type="scientific">Rotaria magnacalcarata</name>
    <dbReference type="NCBI Taxonomy" id="392030"/>
    <lineage>
        <taxon>Eukaryota</taxon>
        <taxon>Metazoa</taxon>
        <taxon>Spiralia</taxon>
        <taxon>Gnathifera</taxon>
        <taxon>Rotifera</taxon>
        <taxon>Eurotatoria</taxon>
        <taxon>Bdelloidea</taxon>
        <taxon>Philodinida</taxon>
        <taxon>Philodinidae</taxon>
        <taxon>Rotaria</taxon>
    </lineage>
</organism>
<dbReference type="Proteomes" id="UP000663842">
    <property type="component" value="Unassembled WGS sequence"/>
</dbReference>
<dbReference type="PROSITE" id="PS50941">
    <property type="entry name" value="CHIT_BIND_I_2"/>
    <property type="match status" value="2"/>
</dbReference>
<dbReference type="InterPro" id="IPR023346">
    <property type="entry name" value="Lysozyme-like_dom_sf"/>
</dbReference>
<dbReference type="GO" id="GO:0008061">
    <property type="term" value="F:chitin binding"/>
    <property type="evidence" value="ECO:0007669"/>
    <property type="project" value="UniProtKB-UniRule"/>
</dbReference>
<dbReference type="GO" id="GO:0004568">
    <property type="term" value="F:chitinase activity"/>
    <property type="evidence" value="ECO:0007669"/>
    <property type="project" value="InterPro"/>
</dbReference>
<dbReference type="Gene3D" id="1.10.530.10">
    <property type="match status" value="1"/>
</dbReference>
<dbReference type="CDD" id="cd00325">
    <property type="entry name" value="chitinase_GH19"/>
    <property type="match status" value="1"/>
</dbReference>
<proteinExistence type="predicted"/>
<dbReference type="GO" id="GO:0006952">
    <property type="term" value="P:defense response"/>
    <property type="evidence" value="ECO:0007669"/>
    <property type="project" value="UniProtKB-KW"/>
</dbReference>
<dbReference type="GO" id="GO:0051707">
    <property type="term" value="P:response to other organism"/>
    <property type="evidence" value="ECO:0007669"/>
    <property type="project" value="UniProtKB-ARBA"/>
</dbReference>
<keyword evidence="3 4" id="KW-1015">Disulfide bond</keyword>
<dbReference type="CDD" id="cd00035">
    <property type="entry name" value="ChtBD1"/>
    <property type="match status" value="5"/>
</dbReference>
<feature type="domain" description="Chitin-binding type-1" evidence="7">
    <location>
        <begin position="431"/>
        <end position="481"/>
    </location>
</feature>
<feature type="compositionally biased region" description="Basic and acidic residues" evidence="6">
    <location>
        <begin position="248"/>
        <end position="258"/>
    </location>
</feature>
<feature type="compositionally biased region" description="Polar residues" evidence="6">
    <location>
        <begin position="171"/>
        <end position="188"/>
    </location>
</feature>
<evidence type="ECO:0000313" key="9">
    <source>
        <dbReference type="Proteomes" id="UP000663842"/>
    </source>
</evidence>
<feature type="disulfide bond" evidence="4">
    <location>
        <begin position="475"/>
        <end position="479"/>
    </location>
</feature>
<feature type="disulfide bond" evidence="4">
    <location>
        <begin position="415"/>
        <end position="419"/>
    </location>
</feature>
<dbReference type="EMBL" id="CAJOBF010000227">
    <property type="protein sequence ID" value="CAF3777253.1"/>
    <property type="molecule type" value="Genomic_DNA"/>
</dbReference>
<dbReference type="Pfam" id="PF00182">
    <property type="entry name" value="Glyco_hydro_19"/>
    <property type="match status" value="1"/>
</dbReference>
<reference evidence="8" key="1">
    <citation type="submission" date="2021-02" db="EMBL/GenBank/DDBJ databases">
        <authorList>
            <person name="Nowell W R."/>
        </authorList>
    </citation>
    <scope>NUCLEOTIDE SEQUENCE</scope>
</reference>
<feature type="disulfide bond" evidence="4">
    <location>
        <begin position="454"/>
        <end position="468"/>
    </location>
</feature>
<dbReference type="GO" id="GO:0006032">
    <property type="term" value="P:chitin catabolic process"/>
    <property type="evidence" value="ECO:0007669"/>
    <property type="project" value="InterPro"/>
</dbReference>
<accession>A0A819A6D0</accession>